<organism evidence="3 4">
    <name type="scientific">Leersia perrieri</name>
    <dbReference type="NCBI Taxonomy" id="77586"/>
    <lineage>
        <taxon>Eukaryota</taxon>
        <taxon>Viridiplantae</taxon>
        <taxon>Streptophyta</taxon>
        <taxon>Embryophyta</taxon>
        <taxon>Tracheophyta</taxon>
        <taxon>Spermatophyta</taxon>
        <taxon>Magnoliopsida</taxon>
        <taxon>Liliopsida</taxon>
        <taxon>Poales</taxon>
        <taxon>Poaceae</taxon>
        <taxon>BOP clade</taxon>
        <taxon>Oryzoideae</taxon>
        <taxon>Oryzeae</taxon>
        <taxon>Oryzinae</taxon>
        <taxon>Leersia</taxon>
    </lineage>
</organism>
<reference evidence="3 4" key="1">
    <citation type="submission" date="2012-08" db="EMBL/GenBank/DDBJ databases">
        <title>Oryza genome evolution.</title>
        <authorList>
            <person name="Wing R.A."/>
        </authorList>
    </citation>
    <scope>NUCLEOTIDE SEQUENCE</scope>
</reference>
<dbReference type="eggNOG" id="ENOG502QTXB">
    <property type="taxonomic scope" value="Eukaryota"/>
</dbReference>
<proteinExistence type="predicted"/>
<dbReference type="HOGENOM" id="CLU_013556_0_0_1"/>
<keyword evidence="2" id="KW-1133">Transmembrane helix</keyword>
<feature type="region of interest" description="Disordered" evidence="1">
    <location>
        <begin position="282"/>
        <end position="304"/>
    </location>
</feature>
<protein>
    <submittedName>
        <fullName evidence="3">Uncharacterized protein</fullName>
    </submittedName>
</protein>
<evidence type="ECO:0000256" key="2">
    <source>
        <dbReference type="SAM" id="Phobius"/>
    </source>
</evidence>
<reference evidence="3" key="3">
    <citation type="submission" date="2015-04" db="UniProtKB">
        <authorList>
            <consortium name="EnsemblPlants"/>
        </authorList>
    </citation>
    <scope>IDENTIFICATION</scope>
</reference>
<feature type="region of interest" description="Disordered" evidence="1">
    <location>
        <begin position="1"/>
        <end position="21"/>
    </location>
</feature>
<name>A0A0D9XNP2_9ORYZ</name>
<keyword evidence="2" id="KW-0812">Transmembrane</keyword>
<dbReference type="Gramene" id="LPERR11G01540.2">
    <property type="protein sequence ID" value="LPERR11G01540.2"/>
    <property type="gene ID" value="LPERR11G01540"/>
</dbReference>
<dbReference type="EnsemblPlants" id="LPERR11G01540.2">
    <property type="protein sequence ID" value="LPERR11G01540.2"/>
    <property type="gene ID" value="LPERR11G01540"/>
</dbReference>
<accession>A0A0D9XNP2</accession>
<dbReference type="PANTHER" id="PTHR33870:SF7">
    <property type="entry name" value="OS12G0127650 PROTEIN"/>
    <property type="match status" value="1"/>
</dbReference>
<evidence type="ECO:0000313" key="3">
    <source>
        <dbReference type="EnsemblPlants" id="LPERR11G01540.2"/>
    </source>
</evidence>
<dbReference type="AlphaFoldDB" id="A0A0D9XNP2"/>
<dbReference type="STRING" id="77586.A0A0D9XNP2"/>
<sequence length="835" mass="93692">MDSTESQRKGRGRFHGCQTGFSNTEKSEKAYFRFSNGTKISWMATQTVPDQATQGFQFSESCRRPAFYLMEKLKKIYMAFGANDFMLHIKRLMYSSVRIGYQSASDYPIVFGAGISLLLLHRVCPSLFNFFLSSSPVLLLTALLLGALLSYGEPTALVIEENQQTLSLKSMISVDDRSIDKVETVAVEQHLDDTASSNEVYVRETTFKGSVNDIHCEEKNGTYMTVDTVLCEEVYVKDGTSDYDLQDTHREGKNITFIEADTVPCVEPSNFVNNSVETEEHVGEYSKKKVELQGPGSIDPETNSNKVQYQYQLGELMSSCWEPVMRQEPQETCSDSESDLTESSPDASMTDIIPMLEELHPLIDLQTGHPSFASRDNLDTSSDDEDDLEEEDASTDENGSEEKKDDKNSWNNVMELNFLDMDNTSKMESMMDLQRAKNILKFELDKRLMNLKAADTVQKMEEASRFRVHVPSISTSRQNPFDSSNGSDEIIELPHVPDSAPSSLLPRKNLFDVSLDQNMVHDSRLQETWTPHSYFSVRRHRKHANLYERHFTTLHHNRFILEKDEICEKDALDSQLDSEGYSDKLFGSLEAHIGEEIKILGAAISDVGVLEVNYGMDDGNQNVDFTDDINSSPIQSTFEAKDSVHAGIEQLILCSPYKVNNSEPHIVEADSIGDLNSLFKCRMEEVLVQSISESSISQPLTVEDELSEPLSSDSGTGRHVVDGNSDEDLDQQFVQLNDKELSSATSYPACHNEPIQEKSIEALPAGNGHYSGLHHEDSLLEVTLESPELSVKNPTTDSLSLHTEQHGSFSVVHDLEKNSVENITVEFAEVHDQVH</sequence>
<keyword evidence="4" id="KW-1185">Reference proteome</keyword>
<evidence type="ECO:0000313" key="4">
    <source>
        <dbReference type="Proteomes" id="UP000032180"/>
    </source>
</evidence>
<feature type="compositionally biased region" description="Acidic residues" evidence="1">
    <location>
        <begin position="381"/>
        <end position="399"/>
    </location>
</feature>
<feature type="transmembrane region" description="Helical" evidence="2">
    <location>
        <begin position="127"/>
        <end position="151"/>
    </location>
</feature>
<evidence type="ECO:0000256" key="1">
    <source>
        <dbReference type="SAM" id="MobiDB-lite"/>
    </source>
</evidence>
<feature type="region of interest" description="Disordered" evidence="1">
    <location>
        <begin position="698"/>
        <end position="725"/>
    </location>
</feature>
<keyword evidence="2" id="KW-0472">Membrane</keyword>
<dbReference type="Proteomes" id="UP000032180">
    <property type="component" value="Chromosome 11"/>
</dbReference>
<dbReference type="PANTHER" id="PTHR33870">
    <property type="entry name" value="CARDIOMYOPATHY-ASSOCIATED PROTEIN"/>
    <property type="match status" value="1"/>
</dbReference>
<reference evidence="4" key="2">
    <citation type="submission" date="2013-12" db="EMBL/GenBank/DDBJ databases">
        <authorList>
            <person name="Yu Y."/>
            <person name="Lee S."/>
            <person name="de Baynast K."/>
            <person name="Wissotski M."/>
            <person name="Liu L."/>
            <person name="Talag J."/>
            <person name="Goicoechea J."/>
            <person name="Angelova A."/>
            <person name="Jetty R."/>
            <person name="Kudrna D."/>
            <person name="Golser W."/>
            <person name="Rivera L."/>
            <person name="Zhang J."/>
            <person name="Wing R."/>
        </authorList>
    </citation>
    <scope>NUCLEOTIDE SEQUENCE</scope>
</reference>
<feature type="compositionally biased region" description="Basic and acidic residues" evidence="1">
    <location>
        <begin position="282"/>
        <end position="291"/>
    </location>
</feature>
<feature type="region of interest" description="Disordered" evidence="1">
    <location>
        <begin position="326"/>
        <end position="347"/>
    </location>
</feature>
<feature type="region of interest" description="Disordered" evidence="1">
    <location>
        <begin position="367"/>
        <end position="409"/>
    </location>
</feature>